<evidence type="ECO:0000256" key="1">
    <source>
        <dbReference type="ARBA" id="ARBA00022448"/>
    </source>
</evidence>
<dbReference type="EMBL" id="BMGG01000004">
    <property type="protein sequence ID" value="GGC65423.1"/>
    <property type="molecule type" value="Genomic_DNA"/>
</dbReference>
<dbReference type="GO" id="GO:1903805">
    <property type="term" value="P:L-valine import across plasma membrane"/>
    <property type="evidence" value="ECO:0007669"/>
    <property type="project" value="TreeGrafter"/>
</dbReference>
<keyword evidence="2" id="KW-0547">Nucleotide-binding</keyword>
<gene>
    <name evidence="5" type="primary">livG</name>
    <name evidence="5" type="ORF">GCM10010994_25010</name>
</gene>
<dbReference type="PROSITE" id="PS50893">
    <property type="entry name" value="ABC_TRANSPORTER_2"/>
    <property type="match status" value="1"/>
</dbReference>
<dbReference type="GO" id="GO:0015808">
    <property type="term" value="P:L-alanine transport"/>
    <property type="evidence" value="ECO:0007669"/>
    <property type="project" value="TreeGrafter"/>
</dbReference>
<reference evidence="5" key="1">
    <citation type="journal article" date="2014" name="Int. J. Syst. Evol. Microbiol.">
        <title>Complete genome sequence of Corynebacterium casei LMG S-19264T (=DSM 44701T), isolated from a smear-ripened cheese.</title>
        <authorList>
            <consortium name="US DOE Joint Genome Institute (JGI-PGF)"/>
            <person name="Walter F."/>
            <person name="Albersmeier A."/>
            <person name="Kalinowski J."/>
            <person name="Ruckert C."/>
        </authorList>
    </citation>
    <scope>NUCLEOTIDE SEQUENCE</scope>
    <source>
        <strain evidence="5">CGMCC 1.12919</strain>
    </source>
</reference>
<dbReference type="PANTHER" id="PTHR45772:SF7">
    <property type="entry name" value="AMINO ACID ABC TRANSPORTER ATP-BINDING PROTEIN"/>
    <property type="match status" value="1"/>
</dbReference>
<evidence type="ECO:0000313" key="6">
    <source>
        <dbReference type="Proteomes" id="UP000637002"/>
    </source>
</evidence>
<dbReference type="Pfam" id="PF00005">
    <property type="entry name" value="ABC_tran"/>
    <property type="match status" value="1"/>
</dbReference>
<evidence type="ECO:0000313" key="5">
    <source>
        <dbReference type="EMBL" id="GGC65423.1"/>
    </source>
</evidence>
<dbReference type="Pfam" id="PF12399">
    <property type="entry name" value="BCA_ABC_TP_C"/>
    <property type="match status" value="1"/>
</dbReference>
<dbReference type="GO" id="GO:0015192">
    <property type="term" value="F:L-phenylalanine transmembrane transporter activity"/>
    <property type="evidence" value="ECO:0007669"/>
    <property type="project" value="TreeGrafter"/>
</dbReference>
<dbReference type="AlphaFoldDB" id="A0A916XD96"/>
<keyword evidence="3 5" id="KW-0067">ATP-binding</keyword>
<dbReference type="SUPFAM" id="SSF52540">
    <property type="entry name" value="P-loop containing nucleoside triphosphate hydrolases"/>
    <property type="match status" value="1"/>
</dbReference>
<dbReference type="GO" id="GO:0042941">
    <property type="term" value="P:D-alanine transmembrane transport"/>
    <property type="evidence" value="ECO:0007669"/>
    <property type="project" value="TreeGrafter"/>
</dbReference>
<feature type="domain" description="ABC transporter" evidence="4">
    <location>
        <begin position="5"/>
        <end position="252"/>
    </location>
</feature>
<evidence type="ECO:0000256" key="3">
    <source>
        <dbReference type="ARBA" id="ARBA00022840"/>
    </source>
</evidence>
<dbReference type="GO" id="GO:0005304">
    <property type="term" value="F:L-valine transmembrane transporter activity"/>
    <property type="evidence" value="ECO:0007669"/>
    <property type="project" value="TreeGrafter"/>
</dbReference>
<dbReference type="SMART" id="SM00382">
    <property type="entry name" value="AAA"/>
    <property type="match status" value="1"/>
</dbReference>
<keyword evidence="1" id="KW-0813">Transport</keyword>
<dbReference type="InterPro" id="IPR051120">
    <property type="entry name" value="ABC_AA/LPS_Transport"/>
</dbReference>
<sequence>MTAQLELRNLSRHFGGIRAVDGVSFAIAPGRITGLVGPNGAGKSTLFNVVTGTIRPSGGTVLFEGRPLAAGQPGAMARRGLIRSFQSTMSWPELGVRRHLEQAALLRALAAPRLLLRRGRIAEARRRAARLADDILEFTGLAAVAEAPVATLPYGSQKIVGVAMALAAEPTLLLADEPAAGLNGAETLAMEALLRRIHRERGVSLVVVEHDLPMIMRLCDRLIALADGRVIADGTPAEVRRSRHFIEAYLGSDADAA</sequence>
<name>A0A916XD96_9HYPH</name>
<organism evidence="5 6">
    <name type="scientific">Chelatococcus reniformis</name>
    <dbReference type="NCBI Taxonomy" id="1494448"/>
    <lineage>
        <taxon>Bacteria</taxon>
        <taxon>Pseudomonadati</taxon>
        <taxon>Pseudomonadota</taxon>
        <taxon>Alphaproteobacteria</taxon>
        <taxon>Hyphomicrobiales</taxon>
        <taxon>Chelatococcaceae</taxon>
        <taxon>Chelatococcus</taxon>
    </lineage>
</organism>
<dbReference type="GO" id="GO:0016887">
    <property type="term" value="F:ATP hydrolysis activity"/>
    <property type="evidence" value="ECO:0007669"/>
    <property type="project" value="InterPro"/>
</dbReference>
<evidence type="ECO:0000256" key="2">
    <source>
        <dbReference type="ARBA" id="ARBA00022741"/>
    </source>
</evidence>
<dbReference type="GO" id="GO:1903806">
    <property type="term" value="P:L-isoleucine import across plasma membrane"/>
    <property type="evidence" value="ECO:0007669"/>
    <property type="project" value="TreeGrafter"/>
</dbReference>
<dbReference type="GO" id="GO:0005886">
    <property type="term" value="C:plasma membrane"/>
    <property type="evidence" value="ECO:0007669"/>
    <property type="project" value="TreeGrafter"/>
</dbReference>
<proteinExistence type="predicted"/>
<dbReference type="InterPro" id="IPR003439">
    <property type="entry name" value="ABC_transporter-like_ATP-bd"/>
</dbReference>
<reference evidence="5" key="2">
    <citation type="submission" date="2020-09" db="EMBL/GenBank/DDBJ databases">
        <authorList>
            <person name="Sun Q."/>
            <person name="Zhou Y."/>
        </authorList>
    </citation>
    <scope>NUCLEOTIDE SEQUENCE</scope>
    <source>
        <strain evidence="5">CGMCC 1.12919</strain>
    </source>
</reference>
<keyword evidence="6" id="KW-1185">Reference proteome</keyword>
<evidence type="ECO:0000259" key="4">
    <source>
        <dbReference type="PROSITE" id="PS50893"/>
    </source>
</evidence>
<dbReference type="Proteomes" id="UP000637002">
    <property type="component" value="Unassembled WGS sequence"/>
</dbReference>
<dbReference type="PANTHER" id="PTHR45772">
    <property type="entry name" value="CONSERVED COMPONENT OF ABC TRANSPORTER FOR NATURAL AMINO ACIDS-RELATED"/>
    <property type="match status" value="1"/>
</dbReference>
<protein>
    <submittedName>
        <fullName evidence="5">ABC transporter ATP-binding protein</fullName>
    </submittedName>
</protein>
<dbReference type="InterPro" id="IPR032823">
    <property type="entry name" value="BCA_ABC_TP_C"/>
</dbReference>
<comment type="caution">
    <text evidence="5">The sequence shown here is derived from an EMBL/GenBank/DDBJ whole genome shotgun (WGS) entry which is preliminary data.</text>
</comment>
<dbReference type="GO" id="GO:0005524">
    <property type="term" value="F:ATP binding"/>
    <property type="evidence" value="ECO:0007669"/>
    <property type="project" value="UniProtKB-KW"/>
</dbReference>
<dbReference type="Gene3D" id="3.40.50.300">
    <property type="entry name" value="P-loop containing nucleotide triphosphate hydrolases"/>
    <property type="match status" value="1"/>
</dbReference>
<dbReference type="InterPro" id="IPR003593">
    <property type="entry name" value="AAA+_ATPase"/>
</dbReference>
<dbReference type="InterPro" id="IPR027417">
    <property type="entry name" value="P-loop_NTPase"/>
</dbReference>
<accession>A0A916XD96</accession>
<dbReference type="GO" id="GO:0015188">
    <property type="term" value="F:L-isoleucine transmembrane transporter activity"/>
    <property type="evidence" value="ECO:0007669"/>
    <property type="project" value="TreeGrafter"/>
</dbReference>
<dbReference type="RefSeq" id="WP_188609493.1">
    <property type="nucleotide sequence ID" value="NZ_BMGG01000004.1"/>
</dbReference>